<reference evidence="7" key="1">
    <citation type="submission" date="2021-04" db="EMBL/GenBank/DDBJ databases">
        <authorList>
            <consortium name="Molecular Ecology Group"/>
        </authorList>
    </citation>
    <scope>NUCLEOTIDE SEQUENCE</scope>
</reference>
<dbReference type="Gene3D" id="1.10.418.10">
    <property type="entry name" value="Calponin-like domain"/>
    <property type="match status" value="1"/>
</dbReference>
<feature type="compositionally biased region" description="Polar residues" evidence="5">
    <location>
        <begin position="156"/>
        <end position="166"/>
    </location>
</feature>
<proteinExistence type="inferred from homology"/>
<dbReference type="InterPro" id="IPR001715">
    <property type="entry name" value="CH_dom"/>
</dbReference>
<gene>
    <name evidence="7" type="ORF">CUNI_LOCUS20352</name>
</gene>
<dbReference type="EMBL" id="CAJHNH020007579">
    <property type="protein sequence ID" value="CAG5134794.1"/>
    <property type="molecule type" value="Genomic_DNA"/>
</dbReference>
<dbReference type="AlphaFoldDB" id="A0A8S4A0J3"/>
<dbReference type="GO" id="GO:0005856">
    <property type="term" value="C:cytoskeleton"/>
    <property type="evidence" value="ECO:0007669"/>
    <property type="project" value="UniProtKB-SubCell"/>
</dbReference>
<dbReference type="CDD" id="cd00014">
    <property type="entry name" value="CH_SF"/>
    <property type="match status" value="1"/>
</dbReference>
<sequence length="166" mass="18635">MAAVNVHSTNASDNNLSRHDMLSWINDTLHTNYTKIEELCSGAAYCQFMDLLFPGSVALKKIKFNTKLEHEFIQNFKSLQACFQKLGVDKIVPVERLVKGKFQDNFEFVQWFKRFFDANYAGQNYDPVLARGSGSGEQLSAPKSMQVKAPAAKPSVTRTAQPPAQK</sequence>
<comment type="subcellular location">
    <subcellularLocation>
        <location evidence="1">Cytoplasm</location>
        <location evidence="1">Cytoskeleton</location>
    </subcellularLocation>
</comment>
<keyword evidence="3" id="KW-0963">Cytoplasm</keyword>
<evidence type="ECO:0000256" key="4">
    <source>
        <dbReference type="ARBA" id="ARBA00023212"/>
    </source>
</evidence>
<evidence type="ECO:0000313" key="7">
    <source>
        <dbReference type="EMBL" id="CAG5134794.1"/>
    </source>
</evidence>
<organism evidence="7 8">
    <name type="scientific">Candidula unifasciata</name>
    <dbReference type="NCBI Taxonomy" id="100452"/>
    <lineage>
        <taxon>Eukaryota</taxon>
        <taxon>Metazoa</taxon>
        <taxon>Spiralia</taxon>
        <taxon>Lophotrochozoa</taxon>
        <taxon>Mollusca</taxon>
        <taxon>Gastropoda</taxon>
        <taxon>Heterobranchia</taxon>
        <taxon>Euthyneura</taxon>
        <taxon>Panpulmonata</taxon>
        <taxon>Eupulmonata</taxon>
        <taxon>Stylommatophora</taxon>
        <taxon>Helicina</taxon>
        <taxon>Helicoidea</taxon>
        <taxon>Geomitridae</taxon>
        <taxon>Candidula</taxon>
    </lineage>
</organism>
<evidence type="ECO:0000259" key="6">
    <source>
        <dbReference type="PROSITE" id="PS50021"/>
    </source>
</evidence>
<name>A0A8S4A0J3_9EUPU</name>
<dbReference type="InterPro" id="IPR027328">
    <property type="entry name" value="MAPRE"/>
</dbReference>
<dbReference type="SUPFAM" id="SSF47576">
    <property type="entry name" value="Calponin-homology domain, CH-domain"/>
    <property type="match status" value="1"/>
</dbReference>
<protein>
    <recommendedName>
        <fullName evidence="6">Calponin-homology (CH) domain-containing protein</fullName>
    </recommendedName>
</protein>
<comment type="caution">
    <text evidence="7">The sequence shown here is derived from an EMBL/GenBank/DDBJ whole genome shotgun (WGS) entry which is preliminary data.</text>
</comment>
<dbReference type="FunFam" id="1.10.418.10:FF:000007">
    <property type="entry name" value="Microtubule-associated protein, RP/EB family, member 2"/>
    <property type="match status" value="1"/>
</dbReference>
<dbReference type="GO" id="GO:0008017">
    <property type="term" value="F:microtubule binding"/>
    <property type="evidence" value="ECO:0007669"/>
    <property type="project" value="InterPro"/>
</dbReference>
<dbReference type="PANTHER" id="PTHR10623">
    <property type="entry name" value="MICROTUBULE-ASSOCIATED PROTEIN RP/EB FAMILY MEMBER"/>
    <property type="match status" value="1"/>
</dbReference>
<evidence type="ECO:0000256" key="1">
    <source>
        <dbReference type="ARBA" id="ARBA00004245"/>
    </source>
</evidence>
<dbReference type="InterPro" id="IPR036872">
    <property type="entry name" value="CH_dom_sf"/>
</dbReference>
<keyword evidence="4" id="KW-0206">Cytoskeleton</keyword>
<dbReference type="OrthoDB" id="2119228at2759"/>
<feature type="non-terminal residue" evidence="7">
    <location>
        <position position="166"/>
    </location>
</feature>
<feature type="domain" description="Calponin-homology (CH)" evidence="6">
    <location>
        <begin position="15"/>
        <end position="117"/>
    </location>
</feature>
<feature type="region of interest" description="Disordered" evidence="5">
    <location>
        <begin position="133"/>
        <end position="166"/>
    </location>
</feature>
<evidence type="ECO:0000256" key="2">
    <source>
        <dbReference type="ARBA" id="ARBA00010729"/>
    </source>
</evidence>
<evidence type="ECO:0000256" key="5">
    <source>
        <dbReference type="SAM" id="MobiDB-lite"/>
    </source>
</evidence>
<dbReference type="Pfam" id="PF00307">
    <property type="entry name" value="CH"/>
    <property type="match status" value="1"/>
</dbReference>
<dbReference type="Proteomes" id="UP000678393">
    <property type="component" value="Unassembled WGS sequence"/>
</dbReference>
<evidence type="ECO:0000256" key="3">
    <source>
        <dbReference type="ARBA" id="ARBA00022490"/>
    </source>
</evidence>
<dbReference type="PROSITE" id="PS50021">
    <property type="entry name" value="CH"/>
    <property type="match status" value="1"/>
</dbReference>
<comment type="similarity">
    <text evidence="2">Belongs to the MAPRE family.</text>
</comment>
<evidence type="ECO:0000313" key="8">
    <source>
        <dbReference type="Proteomes" id="UP000678393"/>
    </source>
</evidence>
<keyword evidence="8" id="KW-1185">Reference proteome</keyword>
<accession>A0A8S4A0J3</accession>